<comment type="caution">
    <text evidence="2">The sequence shown here is derived from an EMBL/GenBank/DDBJ whole genome shotgun (WGS) entry which is preliminary data.</text>
</comment>
<organism evidence="2 3">
    <name type="scientific">Marinoscillum furvescens DSM 4134</name>
    <dbReference type="NCBI Taxonomy" id="1122208"/>
    <lineage>
        <taxon>Bacteria</taxon>
        <taxon>Pseudomonadati</taxon>
        <taxon>Bacteroidota</taxon>
        <taxon>Cytophagia</taxon>
        <taxon>Cytophagales</taxon>
        <taxon>Reichenbachiellaceae</taxon>
        <taxon>Marinoscillum</taxon>
    </lineage>
</organism>
<keyword evidence="2" id="KW-0378">Hydrolase</keyword>
<dbReference type="AlphaFoldDB" id="A0A3D9LGV2"/>
<dbReference type="CDD" id="cd06260">
    <property type="entry name" value="DUF820-like"/>
    <property type="match status" value="1"/>
</dbReference>
<accession>A0A3D9LGV2</accession>
<dbReference type="InterPro" id="IPR012296">
    <property type="entry name" value="Nuclease_put_TT1808"/>
</dbReference>
<dbReference type="Proteomes" id="UP000256779">
    <property type="component" value="Unassembled WGS sequence"/>
</dbReference>
<reference evidence="2 3" key="1">
    <citation type="submission" date="2018-07" db="EMBL/GenBank/DDBJ databases">
        <title>Genomic Encyclopedia of Type Strains, Phase IV (KMG-IV): sequencing the most valuable type-strain genomes for metagenomic binning, comparative biology and taxonomic classification.</title>
        <authorList>
            <person name="Goeker M."/>
        </authorList>
    </citation>
    <scope>NUCLEOTIDE SEQUENCE [LARGE SCALE GENOMIC DNA]</scope>
    <source>
        <strain evidence="2 3">DSM 4134</strain>
    </source>
</reference>
<dbReference type="Pfam" id="PF05685">
    <property type="entry name" value="Uma2"/>
    <property type="match status" value="1"/>
</dbReference>
<dbReference type="InterPro" id="IPR011335">
    <property type="entry name" value="Restrct_endonuc-II-like"/>
</dbReference>
<sequence>MKPYKSTDTKITDISALEPDAIYTYQDYLRWSFEERVELIKGKLFKMSPAPSRKHQEVSRELSLALGNFLKGKTCKVYAAPFDVRFPNTNDQKTYTVVQPDLCVICDHTKLDDAGCNGAPDLIIEILSPSTAAKDLKDKFELYEENGVKEYWVIYPEVAVVETYLLNADGKYSPPVKYVNGQSVNSEVLAGFEVLVSELFVD</sequence>
<dbReference type="PANTHER" id="PTHR36558:SF1">
    <property type="entry name" value="RESTRICTION ENDONUCLEASE DOMAIN-CONTAINING PROTEIN-RELATED"/>
    <property type="match status" value="1"/>
</dbReference>
<dbReference type="EMBL" id="QREG01000001">
    <property type="protein sequence ID" value="REE05611.1"/>
    <property type="molecule type" value="Genomic_DNA"/>
</dbReference>
<keyword evidence="2" id="KW-0255">Endonuclease</keyword>
<proteinExistence type="predicted"/>
<dbReference type="InterPro" id="IPR008538">
    <property type="entry name" value="Uma2"/>
</dbReference>
<dbReference type="PANTHER" id="PTHR36558">
    <property type="entry name" value="GLR1098 PROTEIN"/>
    <property type="match status" value="1"/>
</dbReference>
<dbReference type="RefSeq" id="WP_115866127.1">
    <property type="nucleotide sequence ID" value="NZ_QREG01000001.1"/>
</dbReference>
<gene>
    <name evidence="2" type="ORF">C7460_101128</name>
</gene>
<evidence type="ECO:0000313" key="3">
    <source>
        <dbReference type="Proteomes" id="UP000256779"/>
    </source>
</evidence>
<feature type="domain" description="Putative restriction endonuclease" evidence="1">
    <location>
        <begin position="26"/>
        <end position="194"/>
    </location>
</feature>
<dbReference type="SUPFAM" id="SSF52980">
    <property type="entry name" value="Restriction endonuclease-like"/>
    <property type="match status" value="1"/>
</dbReference>
<dbReference type="GO" id="GO:0004519">
    <property type="term" value="F:endonuclease activity"/>
    <property type="evidence" value="ECO:0007669"/>
    <property type="project" value="UniProtKB-KW"/>
</dbReference>
<keyword evidence="3" id="KW-1185">Reference proteome</keyword>
<name>A0A3D9LGV2_MARFU</name>
<dbReference type="Gene3D" id="3.90.1570.10">
    <property type="entry name" value="tt1808, chain A"/>
    <property type="match status" value="1"/>
</dbReference>
<keyword evidence="2" id="KW-0540">Nuclease</keyword>
<evidence type="ECO:0000259" key="1">
    <source>
        <dbReference type="Pfam" id="PF05685"/>
    </source>
</evidence>
<dbReference type="OrthoDB" id="9808428at2"/>
<evidence type="ECO:0000313" key="2">
    <source>
        <dbReference type="EMBL" id="REE05611.1"/>
    </source>
</evidence>
<protein>
    <submittedName>
        <fullName evidence="2">Uma2 family endonuclease</fullName>
    </submittedName>
</protein>